<evidence type="ECO:0000256" key="3">
    <source>
        <dbReference type="ARBA" id="ARBA00023163"/>
    </source>
</evidence>
<dbReference type="PROSITE" id="PS51077">
    <property type="entry name" value="HTH_ICLR"/>
    <property type="match status" value="1"/>
</dbReference>
<dbReference type="Gene3D" id="3.30.450.40">
    <property type="match status" value="1"/>
</dbReference>
<dbReference type="Proteomes" id="UP001589867">
    <property type="component" value="Unassembled WGS sequence"/>
</dbReference>
<dbReference type="InterPro" id="IPR036388">
    <property type="entry name" value="WH-like_DNA-bd_sf"/>
</dbReference>
<keyword evidence="2" id="KW-0238">DNA-binding</keyword>
<sequence length="263" mass="27257">MAGNNSLHGSSVASKLFAVLDAFAGGAQSLRLTDIVDRSGLAMPTALRMVRELVSWGGLERARDGSYRVGARMWLLGNASPCLRKLRELGEPHLQDLLARGRTGVHLAALDGVHALVLSRLGTGHALPSVGARLPLHATGTGRALLAFGDPALVDEVVHTGLPALTRHTVTAAAGLRRGLARVRDAGVAVVREEYRPGLTQVAAPVFHPTDGVVAAIGADLGPGAPVPRMLHAVRMAAARMGESVAAEAARQADAPLPARRAG</sequence>
<proteinExistence type="predicted"/>
<dbReference type="InterPro" id="IPR036390">
    <property type="entry name" value="WH_DNA-bd_sf"/>
</dbReference>
<dbReference type="Gene3D" id="1.10.10.10">
    <property type="entry name" value="Winged helix-like DNA-binding domain superfamily/Winged helix DNA-binding domain"/>
    <property type="match status" value="1"/>
</dbReference>
<evidence type="ECO:0000259" key="5">
    <source>
        <dbReference type="PROSITE" id="PS51078"/>
    </source>
</evidence>
<accession>A0ABV6M9V6</accession>
<keyword evidence="3" id="KW-0804">Transcription</keyword>
<feature type="domain" description="HTH iclR-type" evidence="4">
    <location>
        <begin position="10"/>
        <end position="71"/>
    </location>
</feature>
<name>A0ABV6M9V6_9ACTN</name>
<feature type="domain" description="IclR-ED" evidence="5">
    <location>
        <begin position="72"/>
        <end position="259"/>
    </location>
</feature>
<evidence type="ECO:0000256" key="2">
    <source>
        <dbReference type="ARBA" id="ARBA00023125"/>
    </source>
</evidence>
<dbReference type="Pfam" id="PF09339">
    <property type="entry name" value="HTH_IclR"/>
    <property type="match status" value="1"/>
</dbReference>
<dbReference type="InterPro" id="IPR005471">
    <property type="entry name" value="Tscrpt_reg_IclR_N"/>
</dbReference>
<dbReference type="PANTHER" id="PTHR30136:SF24">
    <property type="entry name" value="HTH-TYPE TRANSCRIPTIONAL REPRESSOR ALLR"/>
    <property type="match status" value="1"/>
</dbReference>
<dbReference type="SUPFAM" id="SSF46785">
    <property type="entry name" value="Winged helix' DNA-binding domain"/>
    <property type="match status" value="1"/>
</dbReference>
<dbReference type="InterPro" id="IPR014757">
    <property type="entry name" value="Tscrpt_reg_IclR_C"/>
</dbReference>
<evidence type="ECO:0000256" key="1">
    <source>
        <dbReference type="ARBA" id="ARBA00023015"/>
    </source>
</evidence>
<evidence type="ECO:0000259" key="4">
    <source>
        <dbReference type="PROSITE" id="PS51077"/>
    </source>
</evidence>
<dbReference type="SMART" id="SM00346">
    <property type="entry name" value="HTH_ICLR"/>
    <property type="match status" value="1"/>
</dbReference>
<dbReference type="PANTHER" id="PTHR30136">
    <property type="entry name" value="HELIX-TURN-HELIX TRANSCRIPTIONAL REGULATOR, ICLR FAMILY"/>
    <property type="match status" value="1"/>
</dbReference>
<keyword evidence="7" id="KW-1185">Reference proteome</keyword>
<dbReference type="SUPFAM" id="SSF55781">
    <property type="entry name" value="GAF domain-like"/>
    <property type="match status" value="1"/>
</dbReference>
<dbReference type="Pfam" id="PF01614">
    <property type="entry name" value="IclR_C"/>
    <property type="match status" value="1"/>
</dbReference>
<evidence type="ECO:0000313" key="7">
    <source>
        <dbReference type="Proteomes" id="UP001589867"/>
    </source>
</evidence>
<comment type="caution">
    <text evidence="6">The sequence shown here is derived from an EMBL/GenBank/DDBJ whole genome shotgun (WGS) entry which is preliminary data.</text>
</comment>
<dbReference type="PROSITE" id="PS51078">
    <property type="entry name" value="ICLR_ED"/>
    <property type="match status" value="1"/>
</dbReference>
<gene>
    <name evidence="6" type="ORF">ACFFIA_28035</name>
</gene>
<dbReference type="RefSeq" id="WP_377256026.1">
    <property type="nucleotide sequence ID" value="NZ_JBHLUH010000060.1"/>
</dbReference>
<keyword evidence="1" id="KW-0805">Transcription regulation</keyword>
<reference evidence="6 7" key="1">
    <citation type="submission" date="2024-09" db="EMBL/GenBank/DDBJ databases">
        <authorList>
            <person name="Sun Q."/>
            <person name="Mori K."/>
        </authorList>
    </citation>
    <scope>NUCLEOTIDE SEQUENCE [LARGE SCALE GENOMIC DNA]</scope>
    <source>
        <strain evidence="6 7">TBRC 3947</strain>
    </source>
</reference>
<organism evidence="6 7">
    <name type="scientific">Phytohabitans kaempferiae</name>
    <dbReference type="NCBI Taxonomy" id="1620943"/>
    <lineage>
        <taxon>Bacteria</taxon>
        <taxon>Bacillati</taxon>
        <taxon>Actinomycetota</taxon>
        <taxon>Actinomycetes</taxon>
        <taxon>Micromonosporales</taxon>
        <taxon>Micromonosporaceae</taxon>
    </lineage>
</organism>
<protein>
    <submittedName>
        <fullName evidence="6">IclR family transcriptional regulator</fullName>
    </submittedName>
</protein>
<evidence type="ECO:0000313" key="6">
    <source>
        <dbReference type="EMBL" id="MFC0531501.1"/>
    </source>
</evidence>
<dbReference type="InterPro" id="IPR050707">
    <property type="entry name" value="HTH_MetabolicPath_Reg"/>
</dbReference>
<dbReference type="InterPro" id="IPR029016">
    <property type="entry name" value="GAF-like_dom_sf"/>
</dbReference>
<dbReference type="EMBL" id="JBHLUH010000060">
    <property type="protein sequence ID" value="MFC0531501.1"/>
    <property type="molecule type" value="Genomic_DNA"/>
</dbReference>